<evidence type="ECO:0000313" key="5">
    <source>
        <dbReference type="EMBL" id="QTD57833.1"/>
    </source>
</evidence>
<organism evidence="5 6">
    <name type="scientific">Parasphingorhabdus cellanae</name>
    <dbReference type="NCBI Taxonomy" id="2806553"/>
    <lineage>
        <taxon>Bacteria</taxon>
        <taxon>Pseudomonadati</taxon>
        <taxon>Pseudomonadota</taxon>
        <taxon>Alphaproteobacteria</taxon>
        <taxon>Sphingomonadales</taxon>
        <taxon>Sphingomonadaceae</taxon>
        <taxon>Parasphingorhabdus</taxon>
    </lineage>
</organism>
<dbReference type="InterPro" id="IPR010559">
    <property type="entry name" value="Sig_transdc_His_kin_internal"/>
</dbReference>
<dbReference type="Gene3D" id="3.30.565.10">
    <property type="entry name" value="Histidine kinase-like ATPase, C-terminal domain"/>
    <property type="match status" value="1"/>
</dbReference>
<dbReference type="GO" id="GO:0016301">
    <property type="term" value="F:kinase activity"/>
    <property type="evidence" value="ECO:0007669"/>
    <property type="project" value="UniProtKB-KW"/>
</dbReference>
<protein>
    <submittedName>
        <fullName evidence="5">Histidine kinase</fullName>
    </submittedName>
</protein>
<proteinExistence type="predicted"/>
<evidence type="ECO:0000256" key="1">
    <source>
        <dbReference type="SAM" id="MobiDB-lite"/>
    </source>
</evidence>
<keyword evidence="2" id="KW-0812">Transmembrane</keyword>
<accession>A0ABX7T868</accession>
<keyword evidence="5" id="KW-0418">Kinase</keyword>
<feature type="transmembrane region" description="Helical" evidence="2">
    <location>
        <begin position="78"/>
        <end position="98"/>
    </location>
</feature>
<dbReference type="RefSeq" id="WP_207990659.1">
    <property type="nucleotide sequence ID" value="NZ_CP071794.1"/>
</dbReference>
<dbReference type="InterPro" id="IPR036890">
    <property type="entry name" value="HATPase_C_sf"/>
</dbReference>
<evidence type="ECO:0000313" key="6">
    <source>
        <dbReference type="Proteomes" id="UP000663923"/>
    </source>
</evidence>
<feature type="domain" description="Signal transduction histidine kinase internal region" evidence="4">
    <location>
        <begin position="162"/>
        <end position="242"/>
    </location>
</feature>
<feature type="region of interest" description="Disordered" evidence="1">
    <location>
        <begin position="391"/>
        <end position="413"/>
    </location>
</feature>
<dbReference type="SUPFAM" id="SSF55874">
    <property type="entry name" value="ATPase domain of HSP90 chaperone/DNA topoisomerase II/histidine kinase"/>
    <property type="match status" value="1"/>
</dbReference>
<feature type="transmembrane region" description="Helical" evidence="2">
    <location>
        <begin position="45"/>
        <end position="66"/>
    </location>
</feature>
<dbReference type="Pfam" id="PF02518">
    <property type="entry name" value="HATPase_c"/>
    <property type="match status" value="1"/>
</dbReference>
<evidence type="ECO:0000259" key="4">
    <source>
        <dbReference type="Pfam" id="PF06580"/>
    </source>
</evidence>
<keyword evidence="6" id="KW-1185">Reference proteome</keyword>
<dbReference type="PANTHER" id="PTHR34220:SF7">
    <property type="entry name" value="SENSOR HISTIDINE KINASE YPDA"/>
    <property type="match status" value="1"/>
</dbReference>
<dbReference type="EMBL" id="CP071794">
    <property type="protein sequence ID" value="QTD57833.1"/>
    <property type="molecule type" value="Genomic_DNA"/>
</dbReference>
<keyword evidence="2" id="KW-0472">Membrane</keyword>
<reference evidence="5 6" key="1">
    <citation type="submission" date="2021-03" db="EMBL/GenBank/DDBJ databases">
        <title>Complete genome of Parasphingorhabdus_sp.JHSY0214.</title>
        <authorList>
            <person name="Yoo J.H."/>
            <person name="Bae J.W."/>
        </authorList>
    </citation>
    <scope>NUCLEOTIDE SEQUENCE [LARGE SCALE GENOMIC DNA]</scope>
    <source>
        <strain evidence="5 6">JHSY0214</strain>
    </source>
</reference>
<evidence type="ECO:0000256" key="2">
    <source>
        <dbReference type="SAM" id="Phobius"/>
    </source>
</evidence>
<dbReference type="Proteomes" id="UP000663923">
    <property type="component" value="Chromosome"/>
</dbReference>
<feature type="region of interest" description="Disordered" evidence="1">
    <location>
        <begin position="303"/>
        <end position="322"/>
    </location>
</feature>
<dbReference type="InterPro" id="IPR050640">
    <property type="entry name" value="Bact_2-comp_sensor_kinase"/>
</dbReference>
<sequence>MAVIEIRPQPFFGNKNRAFWNLQSAGWAAVLALRGLSGISNGLPLSFLIPAIIGTITGYSISLLLSVIYRNLINRKPIVTWGVTAVALAVAASLYAFIDAWVFQIQNPNTETAFGTLYLGALFLGIMLLGAWSALYYAINFFLRVEEQNDQLLRLETQATRAQLAMLRYQLNPHFLFNTLNSISTLVLLKQTEPANAMLSRLSSFLRHTLVNEVHSRVTLAQEVETLHLYLDIEKMRFEERLRPSFDIDPAVRDALLPSLLLQPLVENAIKYAVTPLEEGAEIAVAAWLNKGVDQDMVKITVSDTGPGKSGPIPKTTDSTGVGLGNIQERLNQAYGEAHQFEIKSSAGGGFSVIISLPFETRELIEKEAAQHSTTLDQIRNEAIFGEHASDKSHGGLVTAPAMASSHQKDINP</sequence>
<dbReference type="InterPro" id="IPR003594">
    <property type="entry name" value="HATPase_dom"/>
</dbReference>
<dbReference type="PANTHER" id="PTHR34220">
    <property type="entry name" value="SENSOR HISTIDINE KINASE YPDA"/>
    <property type="match status" value="1"/>
</dbReference>
<gene>
    <name evidence="5" type="ORF">J4G78_11855</name>
</gene>
<dbReference type="Pfam" id="PF06580">
    <property type="entry name" value="His_kinase"/>
    <property type="match status" value="1"/>
</dbReference>
<keyword evidence="2" id="KW-1133">Transmembrane helix</keyword>
<feature type="transmembrane region" description="Helical" evidence="2">
    <location>
        <begin position="20"/>
        <end position="39"/>
    </location>
</feature>
<keyword evidence="5" id="KW-0808">Transferase</keyword>
<feature type="transmembrane region" description="Helical" evidence="2">
    <location>
        <begin position="118"/>
        <end position="139"/>
    </location>
</feature>
<evidence type="ECO:0000259" key="3">
    <source>
        <dbReference type="Pfam" id="PF02518"/>
    </source>
</evidence>
<name>A0ABX7T868_9SPHN</name>
<feature type="domain" description="Histidine kinase/HSP90-like ATPase" evidence="3">
    <location>
        <begin position="259"/>
        <end position="360"/>
    </location>
</feature>